<name>W4LBH4_ENTF1</name>
<gene>
    <name evidence="1" type="ORF">ETSY1_31130</name>
</gene>
<evidence type="ECO:0008006" key="3">
    <source>
        <dbReference type="Google" id="ProtNLM"/>
    </source>
</evidence>
<dbReference type="EMBL" id="AZHW01000930">
    <property type="protein sequence ID" value="ETW95317.1"/>
    <property type="molecule type" value="Genomic_DNA"/>
</dbReference>
<accession>W4LBH4</accession>
<proteinExistence type="predicted"/>
<protein>
    <recommendedName>
        <fullName evidence="3">Zinc resistance-associated protein</fullName>
    </recommendedName>
</protein>
<dbReference type="AlphaFoldDB" id="W4LBH4"/>
<evidence type="ECO:0000313" key="2">
    <source>
        <dbReference type="Proteomes" id="UP000019141"/>
    </source>
</evidence>
<dbReference type="HOGENOM" id="CLU_1812252_0_0_7"/>
<comment type="caution">
    <text evidence="1">The sequence shown here is derived from an EMBL/GenBank/DDBJ whole genome shotgun (WGS) entry which is preliminary data.</text>
</comment>
<organism evidence="1 2">
    <name type="scientific">Entotheonella factor</name>
    <dbReference type="NCBI Taxonomy" id="1429438"/>
    <lineage>
        <taxon>Bacteria</taxon>
        <taxon>Pseudomonadati</taxon>
        <taxon>Nitrospinota/Tectimicrobiota group</taxon>
        <taxon>Candidatus Tectimicrobiota</taxon>
        <taxon>Candidatus Entotheonellia</taxon>
        <taxon>Candidatus Entotheonellales</taxon>
        <taxon>Candidatus Entotheonellaceae</taxon>
        <taxon>Candidatus Entotheonella</taxon>
    </lineage>
</organism>
<dbReference type="Proteomes" id="UP000019141">
    <property type="component" value="Unassembled WGS sequence"/>
</dbReference>
<keyword evidence="2" id="KW-1185">Reference proteome</keyword>
<evidence type="ECO:0000313" key="1">
    <source>
        <dbReference type="EMBL" id="ETW95317.1"/>
    </source>
</evidence>
<reference evidence="1 2" key="1">
    <citation type="journal article" date="2014" name="Nature">
        <title>An environmental bacterial taxon with a large and distinct metabolic repertoire.</title>
        <authorList>
            <person name="Wilson M.C."/>
            <person name="Mori T."/>
            <person name="Ruckert C."/>
            <person name="Uria A.R."/>
            <person name="Helf M.J."/>
            <person name="Takada K."/>
            <person name="Gernert C."/>
            <person name="Steffens U.A."/>
            <person name="Heycke N."/>
            <person name="Schmitt S."/>
            <person name="Rinke C."/>
            <person name="Helfrich E.J."/>
            <person name="Brachmann A.O."/>
            <person name="Gurgui C."/>
            <person name="Wakimoto T."/>
            <person name="Kracht M."/>
            <person name="Crusemann M."/>
            <person name="Hentschel U."/>
            <person name="Abe I."/>
            <person name="Matsunaga S."/>
            <person name="Kalinowski J."/>
            <person name="Takeyama H."/>
            <person name="Piel J."/>
        </authorList>
    </citation>
    <scope>NUCLEOTIDE SEQUENCE [LARGE SCALE GENOMIC DNA]</scope>
    <source>
        <strain evidence="2">TSY1</strain>
    </source>
</reference>
<sequence>MKWKALVVLLSVFLLGIGGGVVLDRVVLDRDGFPPHGFRGRHRPPMGRILHRLTSELDLSDAQQQDVRTILMSTRTELKTTHRQMRQRVDEILNASETRVKGVLKPEQRPIFEQLVAEHRQRRKHRRHFRRWKMHHQYENDSRNETP</sequence>
<dbReference type="Gene3D" id="1.20.120.1490">
    <property type="match status" value="1"/>
</dbReference>